<gene>
    <name evidence="3" type="ORF">FXF47_01935</name>
</gene>
<feature type="transmembrane region" description="Helical" evidence="1">
    <location>
        <begin position="20"/>
        <end position="39"/>
    </location>
</feature>
<keyword evidence="4" id="KW-1185">Reference proteome</keyword>
<dbReference type="AlphaFoldDB" id="A0A5D0MDL1"/>
<keyword evidence="1" id="KW-0472">Membrane</keyword>
<feature type="transmembrane region" description="Helical" evidence="1">
    <location>
        <begin position="132"/>
        <end position="150"/>
    </location>
</feature>
<feature type="transmembrane region" description="Helical" evidence="1">
    <location>
        <begin position="162"/>
        <end position="183"/>
    </location>
</feature>
<protein>
    <recommendedName>
        <fullName evidence="2">Sphingomyelin synthase-like domain-containing protein</fullName>
    </recommendedName>
</protein>
<feature type="transmembrane region" description="Helical" evidence="1">
    <location>
        <begin position="97"/>
        <end position="120"/>
    </location>
</feature>
<dbReference type="EMBL" id="VSIX01000026">
    <property type="protein sequence ID" value="TYB31854.1"/>
    <property type="molecule type" value="Genomic_DNA"/>
</dbReference>
<feature type="transmembrane region" description="Helical" evidence="1">
    <location>
        <begin position="70"/>
        <end position="90"/>
    </location>
</feature>
<proteinExistence type="predicted"/>
<evidence type="ECO:0000259" key="2">
    <source>
        <dbReference type="Pfam" id="PF14360"/>
    </source>
</evidence>
<reference evidence="3" key="1">
    <citation type="submission" date="2019-08" db="EMBL/GenBank/DDBJ databases">
        <title>Genomic characterization of a novel candidate phylum (ARYD3) from a high temperature, high salinity tertiary oil reservoir in north central Oklahoma, USA.</title>
        <authorList>
            <person name="Youssef N.H."/>
            <person name="Yadav A."/>
            <person name="Elshahed M.S."/>
        </authorList>
    </citation>
    <scope>NUCLEOTIDE SEQUENCE [LARGE SCALE GENOMIC DNA]</scope>
    <source>
        <strain evidence="3">ARYD3</strain>
    </source>
</reference>
<evidence type="ECO:0000313" key="3">
    <source>
        <dbReference type="EMBL" id="TYB31854.1"/>
    </source>
</evidence>
<sequence>MIKFRRWKKKYKNLFTSKKYILDLLVSVFFFVFVTGFFFKGYLKYYLKTLDYNPVNDELLNMLPDINLDIIASQYIFVIVLLFLGYTIFFKLEKLPFYIKTITLLYTAKFIILPTTSLTYPAGAIHESFDTIYNDLFFSGHTAFPVLLYFITKDDAKSLRWFFLFSAFVEGITVLLMNLHYTIDVYTAPFFAYGVYHIAKNIFRHNYKEYDELIGDDLIHA</sequence>
<accession>A0A5D0MDL1</accession>
<evidence type="ECO:0000313" key="4">
    <source>
        <dbReference type="Proteomes" id="UP000324143"/>
    </source>
</evidence>
<comment type="caution">
    <text evidence="3">The sequence shown here is derived from an EMBL/GenBank/DDBJ whole genome shotgun (WGS) entry which is preliminary data.</text>
</comment>
<dbReference type="InterPro" id="IPR025749">
    <property type="entry name" value="Sphingomyelin_synth-like_dom"/>
</dbReference>
<name>A0A5D0MDL1_9BACT</name>
<evidence type="ECO:0000256" key="1">
    <source>
        <dbReference type="SAM" id="Phobius"/>
    </source>
</evidence>
<feature type="domain" description="Sphingomyelin synthase-like" evidence="2">
    <location>
        <begin position="134"/>
        <end position="198"/>
    </location>
</feature>
<keyword evidence="1" id="KW-0812">Transmembrane</keyword>
<dbReference type="Proteomes" id="UP000324143">
    <property type="component" value="Unassembled WGS sequence"/>
</dbReference>
<organism evidence="3 4">
    <name type="scientific">Candidatus Mcinerneyibacterium aminivorans</name>
    <dbReference type="NCBI Taxonomy" id="2703815"/>
    <lineage>
        <taxon>Bacteria</taxon>
        <taxon>Candidatus Macinerneyibacteriota</taxon>
        <taxon>Candidatus Mcinerneyibacteria</taxon>
        <taxon>Candidatus Mcinerneyibacteriales</taxon>
        <taxon>Candidatus Mcinerneyibacteriaceae</taxon>
        <taxon>Candidatus Mcinerneyibacterium</taxon>
    </lineage>
</organism>
<keyword evidence="1" id="KW-1133">Transmembrane helix</keyword>
<dbReference type="Pfam" id="PF14360">
    <property type="entry name" value="PAP2_C"/>
    <property type="match status" value="1"/>
</dbReference>